<proteinExistence type="predicted"/>
<dbReference type="InterPro" id="IPR039325">
    <property type="entry name" value="NDX"/>
</dbReference>
<feature type="compositionally biased region" description="Basic and acidic residues" evidence="3">
    <location>
        <begin position="278"/>
        <end position="300"/>
    </location>
</feature>
<feature type="DNA-binding region" description="Homeobox" evidence="2">
    <location>
        <begin position="302"/>
        <end position="368"/>
    </location>
</feature>
<dbReference type="AlphaFoldDB" id="A0A3L6D751"/>
<dbReference type="GO" id="GO:0005524">
    <property type="term" value="F:ATP binding"/>
    <property type="evidence" value="ECO:0007669"/>
    <property type="project" value="InterPro"/>
</dbReference>
<keyword evidence="2" id="KW-0539">Nucleus</keyword>
<dbReference type="GO" id="GO:0005634">
    <property type="term" value="C:nucleus"/>
    <property type="evidence" value="ECO:0007669"/>
    <property type="project" value="UniProtKB-SubCell"/>
</dbReference>
<reference evidence="5 6" key="1">
    <citation type="journal article" date="2018" name="Nat. Genet.">
        <title>Extensive intraspecific gene order and gene structural variations between Mo17 and other maize genomes.</title>
        <authorList>
            <person name="Sun S."/>
            <person name="Zhou Y."/>
            <person name="Chen J."/>
            <person name="Shi J."/>
            <person name="Zhao H."/>
            <person name="Zhao H."/>
            <person name="Song W."/>
            <person name="Zhang M."/>
            <person name="Cui Y."/>
            <person name="Dong X."/>
            <person name="Liu H."/>
            <person name="Ma X."/>
            <person name="Jiao Y."/>
            <person name="Wang B."/>
            <person name="Wei X."/>
            <person name="Stein J.C."/>
            <person name="Glaubitz J.C."/>
            <person name="Lu F."/>
            <person name="Yu G."/>
            <person name="Liang C."/>
            <person name="Fengler K."/>
            <person name="Li B."/>
            <person name="Rafalski A."/>
            <person name="Schnable P.S."/>
            <person name="Ware D.H."/>
            <person name="Buckler E.S."/>
            <person name="Lai J."/>
        </authorList>
    </citation>
    <scope>NUCLEOTIDE SEQUENCE [LARGE SCALE GENOMIC DNA]</scope>
    <source>
        <strain evidence="6">cv. Missouri 17</strain>
        <tissue evidence="5">Seedling</tissue>
    </source>
</reference>
<comment type="caution">
    <text evidence="5">The sequence shown here is derived from an EMBL/GenBank/DDBJ whole genome shotgun (WGS) entry which is preliminary data.</text>
</comment>
<dbReference type="InterPro" id="IPR009057">
    <property type="entry name" value="Homeodomain-like_sf"/>
</dbReference>
<dbReference type="GO" id="GO:0004363">
    <property type="term" value="F:glutathione synthase activity"/>
    <property type="evidence" value="ECO:0007669"/>
    <property type="project" value="InterPro"/>
</dbReference>
<dbReference type="InterPro" id="IPR014049">
    <property type="entry name" value="Glutathione_synthase_N_euk"/>
</dbReference>
<protein>
    <submittedName>
        <fullName evidence="5">Glutathione synthetase, chloroplastic</fullName>
    </submittedName>
</protein>
<dbReference type="InterPro" id="IPR005615">
    <property type="entry name" value="Glutathione_synthase"/>
</dbReference>
<evidence type="ECO:0000313" key="5">
    <source>
        <dbReference type="EMBL" id="PWZ04402.1"/>
    </source>
</evidence>
<dbReference type="InterPro" id="IPR056560">
    <property type="entry name" value="HTH_NDX"/>
</dbReference>
<name>A0A3L6D751_MAIZE</name>
<dbReference type="PANTHER" id="PTHR35743">
    <property type="entry name" value="NODULIN HOMEOBOX"/>
    <property type="match status" value="1"/>
</dbReference>
<dbReference type="Pfam" id="PF03917">
    <property type="entry name" value="GSH_synth_ATP"/>
    <property type="match status" value="1"/>
</dbReference>
<evidence type="ECO:0000256" key="3">
    <source>
        <dbReference type="SAM" id="MobiDB-lite"/>
    </source>
</evidence>
<keyword evidence="2" id="KW-0238">DNA-binding</keyword>
<dbReference type="SMART" id="SM00389">
    <property type="entry name" value="HOX"/>
    <property type="match status" value="1"/>
</dbReference>
<dbReference type="Gene3D" id="1.10.10.60">
    <property type="entry name" value="Homeodomain-like"/>
    <property type="match status" value="1"/>
</dbReference>
<dbReference type="Pfam" id="PF24679">
    <property type="entry name" value="Nodulin_C"/>
    <property type="match status" value="1"/>
</dbReference>
<dbReference type="Proteomes" id="UP000251960">
    <property type="component" value="Unassembled WGS sequence"/>
</dbReference>
<feature type="region of interest" description="Disordered" evidence="3">
    <location>
        <begin position="260"/>
        <end position="311"/>
    </location>
</feature>
<evidence type="ECO:0000313" key="6">
    <source>
        <dbReference type="Proteomes" id="UP000251960"/>
    </source>
</evidence>
<dbReference type="EMBL" id="NCVQ01000321">
    <property type="protein sequence ID" value="PWZ04402.1"/>
    <property type="molecule type" value="Genomic_DNA"/>
</dbReference>
<evidence type="ECO:0000256" key="2">
    <source>
        <dbReference type="PROSITE-ProRule" id="PRU00108"/>
    </source>
</evidence>
<dbReference type="InterPro" id="IPR001356">
    <property type="entry name" value="HD"/>
</dbReference>
<dbReference type="InterPro" id="IPR056559">
    <property type="entry name" value="NDX_C"/>
</dbReference>
<dbReference type="Pfam" id="PF24426">
    <property type="entry name" value="HTH_NDX"/>
    <property type="match status" value="1"/>
</dbReference>
<feature type="compositionally biased region" description="Polar residues" evidence="3">
    <location>
        <begin position="413"/>
        <end position="427"/>
    </location>
</feature>
<dbReference type="FunFam" id="3.30.1490.80:FF:000010">
    <property type="entry name" value="Glutathione synthetase"/>
    <property type="match status" value="1"/>
</dbReference>
<dbReference type="PANTHER" id="PTHR35743:SF1">
    <property type="entry name" value="NODULIN HOMEOBOX"/>
    <property type="match status" value="1"/>
</dbReference>
<dbReference type="SUPFAM" id="SSF56059">
    <property type="entry name" value="Glutathione synthetase ATP-binding domain-like"/>
    <property type="match status" value="1"/>
</dbReference>
<dbReference type="SUPFAM" id="SSF46689">
    <property type="entry name" value="Homeodomain-like"/>
    <property type="match status" value="1"/>
</dbReference>
<comment type="subcellular location">
    <subcellularLocation>
        <location evidence="1 2">Nucleus</location>
    </subcellularLocation>
</comment>
<feature type="domain" description="Homeobox" evidence="4">
    <location>
        <begin position="300"/>
        <end position="367"/>
    </location>
</feature>
<evidence type="ECO:0000259" key="4">
    <source>
        <dbReference type="PROSITE" id="PS50071"/>
    </source>
</evidence>
<dbReference type="GO" id="GO:0003697">
    <property type="term" value="F:single-stranded DNA binding"/>
    <property type="evidence" value="ECO:0007669"/>
    <property type="project" value="InterPro"/>
</dbReference>
<dbReference type="CDD" id="cd00086">
    <property type="entry name" value="homeodomain"/>
    <property type="match status" value="1"/>
</dbReference>
<feature type="region of interest" description="Disordered" evidence="3">
    <location>
        <begin position="370"/>
        <end position="427"/>
    </location>
</feature>
<organism evidence="5 6">
    <name type="scientific">Zea mays</name>
    <name type="common">Maize</name>
    <dbReference type="NCBI Taxonomy" id="4577"/>
    <lineage>
        <taxon>Eukaryota</taxon>
        <taxon>Viridiplantae</taxon>
        <taxon>Streptophyta</taxon>
        <taxon>Embryophyta</taxon>
        <taxon>Tracheophyta</taxon>
        <taxon>Spermatophyta</taxon>
        <taxon>Magnoliopsida</taxon>
        <taxon>Liliopsida</taxon>
        <taxon>Poales</taxon>
        <taxon>Poaceae</taxon>
        <taxon>PACMAD clade</taxon>
        <taxon>Panicoideae</taxon>
        <taxon>Andropogonodae</taxon>
        <taxon>Andropogoneae</taxon>
        <taxon>Tripsacinae</taxon>
        <taxon>Zea</taxon>
    </lineage>
</organism>
<dbReference type="Gene3D" id="3.30.1490.80">
    <property type="match status" value="1"/>
</dbReference>
<dbReference type="GO" id="GO:0009908">
    <property type="term" value="P:flower development"/>
    <property type="evidence" value="ECO:0007669"/>
    <property type="project" value="InterPro"/>
</dbReference>
<accession>A0A3L6D751</accession>
<sequence length="500" mass="54527">MSSPCVSHHQQVRLRLRAASRLPAPDTASFAPPAPRRLRVAHAAMSAKAPLGVAPAEEGPGTPGQQAVLGQMVEDAVVWCAVHGLVVGDRANQRSGTVPGVGLVHAPFSLLPARFPASFFNQACEQAPIFNELVDRVSLDGEFLQAALSRHVLNSIHWILLVPITKQVDEFTLRLLEIHDKMMSINKKEVVQNDIPPETMDAMRPVQQHLPTRTSTPASKMNNLPKNAVGEDLVHLGVARTASGGPLAVAFGVSTGHQHSRMDLDPASSSVDNFKTPELTKENGLEEDGKGESSMYDERQPKRRKRTLMNNEQIDELEKALVDEPEMHKNPVLLQSWSEKLSRQGPEITTSQLKNWLNNRKAKLARIAKERAENADKPSTPHPGESSESAGEDNYLPPAGVMTVLSKGGSLLSPDSTEQTSQAELSPNTTMMVRPFTRSFSLEPGRLVSLVDSDGKEVGRGKIFQAPGKSPTESCVCVVDVTELRTEKWRELPHPSEAFG</sequence>
<gene>
    <name evidence="5" type="primary">GSH2_3</name>
    <name evidence="5" type="ORF">Zm00014a_028878</name>
</gene>
<dbReference type="ExpressionAtlas" id="A0A3L6D751">
    <property type="expression patterns" value="baseline and differential"/>
</dbReference>
<dbReference type="PROSITE" id="PS50071">
    <property type="entry name" value="HOMEOBOX_2"/>
    <property type="match status" value="1"/>
</dbReference>
<keyword evidence="2" id="KW-0371">Homeobox</keyword>
<evidence type="ECO:0000256" key="1">
    <source>
        <dbReference type="ARBA" id="ARBA00004123"/>
    </source>
</evidence>